<evidence type="ECO:0000313" key="2">
    <source>
        <dbReference type="EMBL" id="RXJ73863.1"/>
    </source>
</evidence>
<sequence length="131" mass="14361">MTLLELLIVIGVIGALSAIAVPSYTNHLIKAERGRAQSGLYQLQVWVEQQYTENGAYPNALSCARCQLSEEYTFSIDTSGTGDDIYKLTATPKSDTRQEDDKCHTLIINAVTSVSNRSKGGQEISSDNCWI</sequence>
<accession>A0A4Q0YT43</accession>
<dbReference type="InterPro" id="IPR045584">
    <property type="entry name" value="Pilin-like"/>
</dbReference>
<comment type="caution">
    <text evidence="2">The sequence shown here is derived from an EMBL/GenBank/DDBJ whole genome shotgun (WGS) entry which is preliminary data.</text>
</comment>
<dbReference type="Gene3D" id="3.30.700.10">
    <property type="entry name" value="Glycoprotein, Type 4 Pilin"/>
    <property type="match status" value="1"/>
</dbReference>
<dbReference type="OrthoDB" id="5906095at2"/>
<protein>
    <submittedName>
        <fullName evidence="2">Prepilin-type cleavage/methylation domain-containing protein</fullName>
    </submittedName>
</protein>
<name>A0A4Q0YT43_9GAMM</name>
<dbReference type="Pfam" id="PF16732">
    <property type="entry name" value="ComP_DUS"/>
    <property type="match status" value="1"/>
</dbReference>
<gene>
    <name evidence="2" type="ORF">CS022_07665</name>
</gene>
<feature type="transmembrane region" description="Helical" evidence="1">
    <location>
        <begin position="6"/>
        <end position="25"/>
    </location>
</feature>
<organism evidence="2 3">
    <name type="scientific">Veronia nyctiphanis</name>
    <dbReference type="NCBI Taxonomy" id="1278244"/>
    <lineage>
        <taxon>Bacteria</taxon>
        <taxon>Pseudomonadati</taxon>
        <taxon>Pseudomonadota</taxon>
        <taxon>Gammaproteobacteria</taxon>
        <taxon>Vibrionales</taxon>
        <taxon>Vibrionaceae</taxon>
        <taxon>Veronia</taxon>
    </lineage>
</organism>
<reference evidence="2 3" key="1">
    <citation type="submission" date="2017-10" db="EMBL/GenBank/DDBJ databases">
        <title>Nyctiphanis sp. nov., isolated from the stomach of the euphausiid Nyctiphanes simplex (Hansen, 1911) in the Gulf of California.</title>
        <authorList>
            <person name="Gomez-Gil B."/>
            <person name="Aguilar-Mendez M."/>
            <person name="Lopez-Cortes A."/>
            <person name="Gomez-Gutierrez J."/>
            <person name="Roque A."/>
            <person name="Lang E."/>
            <person name="Gonzalez-Castillo A."/>
        </authorList>
    </citation>
    <scope>NUCLEOTIDE SEQUENCE [LARGE SCALE GENOMIC DNA]</scope>
    <source>
        <strain evidence="2 3">CAIM 600</strain>
    </source>
</reference>
<evidence type="ECO:0000313" key="3">
    <source>
        <dbReference type="Proteomes" id="UP000290287"/>
    </source>
</evidence>
<keyword evidence="1" id="KW-0472">Membrane</keyword>
<dbReference type="InterPro" id="IPR031982">
    <property type="entry name" value="PilE-like"/>
</dbReference>
<dbReference type="SUPFAM" id="SSF54523">
    <property type="entry name" value="Pili subunits"/>
    <property type="match status" value="1"/>
</dbReference>
<keyword evidence="1" id="KW-0812">Transmembrane</keyword>
<keyword evidence="1" id="KW-1133">Transmembrane helix</keyword>
<proteinExistence type="predicted"/>
<dbReference type="GO" id="GO:0043683">
    <property type="term" value="P:type IV pilus assembly"/>
    <property type="evidence" value="ECO:0007669"/>
    <property type="project" value="InterPro"/>
</dbReference>
<dbReference type="EMBL" id="PEIB01000006">
    <property type="protein sequence ID" value="RXJ73863.1"/>
    <property type="molecule type" value="Genomic_DNA"/>
</dbReference>
<dbReference type="AlphaFoldDB" id="A0A4Q0YT43"/>
<keyword evidence="3" id="KW-1185">Reference proteome</keyword>
<dbReference type="Proteomes" id="UP000290287">
    <property type="component" value="Unassembled WGS sequence"/>
</dbReference>
<evidence type="ECO:0000256" key="1">
    <source>
        <dbReference type="SAM" id="Phobius"/>
    </source>
</evidence>